<evidence type="ECO:0000256" key="2">
    <source>
        <dbReference type="ARBA" id="ARBA00023027"/>
    </source>
</evidence>
<dbReference type="InterPro" id="IPR008927">
    <property type="entry name" value="6-PGluconate_DH-like_C_sf"/>
</dbReference>
<evidence type="ECO:0000259" key="4">
    <source>
        <dbReference type="Pfam" id="PF08125"/>
    </source>
</evidence>
<dbReference type="PANTHER" id="PTHR30524">
    <property type="entry name" value="MANNITOL-1-PHOSPHATE 5-DEHYDROGENASE"/>
    <property type="match status" value="1"/>
</dbReference>
<evidence type="ECO:0000259" key="3">
    <source>
        <dbReference type="Pfam" id="PF01232"/>
    </source>
</evidence>
<dbReference type="EMBL" id="FOZW01000023">
    <property type="protein sequence ID" value="SFT25827.1"/>
    <property type="molecule type" value="Genomic_DNA"/>
</dbReference>
<dbReference type="PANTHER" id="PTHR30524:SF0">
    <property type="entry name" value="ALTRONATE OXIDOREDUCTASE-RELATED"/>
    <property type="match status" value="1"/>
</dbReference>
<evidence type="ECO:0000313" key="6">
    <source>
        <dbReference type="Proteomes" id="UP000199392"/>
    </source>
</evidence>
<keyword evidence="6" id="KW-1185">Reference proteome</keyword>
<dbReference type="InterPro" id="IPR013328">
    <property type="entry name" value="6PGD_dom2"/>
</dbReference>
<evidence type="ECO:0000313" key="5">
    <source>
        <dbReference type="EMBL" id="SFT25827.1"/>
    </source>
</evidence>
<name>A0A1I6WIL8_9RHOB</name>
<dbReference type="Proteomes" id="UP000199392">
    <property type="component" value="Unassembled WGS sequence"/>
</dbReference>
<dbReference type="InterPro" id="IPR036291">
    <property type="entry name" value="NAD(P)-bd_dom_sf"/>
</dbReference>
<organism evidence="5 6">
    <name type="scientific">Alloyangia pacifica</name>
    <dbReference type="NCBI Taxonomy" id="311180"/>
    <lineage>
        <taxon>Bacteria</taxon>
        <taxon>Pseudomonadati</taxon>
        <taxon>Pseudomonadota</taxon>
        <taxon>Alphaproteobacteria</taxon>
        <taxon>Rhodobacterales</taxon>
        <taxon>Roseobacteraceae</taxon>
        <taxon>Alloyangia</taxon>
    </lineage>
</organism>
<dbReference type="OrthoDB" id="271711at2"/>
<dbReference type="InterPro" id="IPR013118">
    <property type="entry name" value="Mannitol_DH_C"/>
</dbReference>
<feature type="domain" description="Mannitol dehydrogenase C-terminal" evidence="4">
    <location>
        <begin position="245"/>
        <end position="351"/>
    </location>
</feature>
<dbReference type="GO" id="GO:0016491">
    <property type="term" value="F:oxidoreductase activity"/>
    <property type="evidence" value="ECO:0007669"/>
    <property type="project" value="UniProtKB-KW"/>
</dbReference>
<dbReference type="RefSeq" id="WP_092431056.1">
    <property type="nucleotide sequence ID" value="NZ_FNCL01000026.1"/>
</dbReference>
<protein>
    <submittedName>
        <fullName evidence="5">Tagaturonate reductase</fullName>
    </submittedName>
</protein>
<reference evidence="6" key="1">
    <citation type="submission" date="2016-10" db="EMBL/GenBank/DDBJ databases">
        <authorList>
            <person name="Varghese N."/>
            <person name="Submissions S."/>
        </authorList>
    </citation>
    <scope>NUCLEOTIDE SEQUENCE [LARGE SCALE GENOMIC DNA]</scope>
    <source>
        <strain evidence="6">DSM 26894</strain>
    </source>
</reference>
<sequence>MLSTPILQFGTSRFLQAHVDLFLSDALARGEALGPVTVVQSSGDPARAARLGGLTAPEGYPVRLRGLRAGQEVDEEHRVTSVRRTLSTATDMEALLDLVRGEVQIILSNTADAGFRARPADATAETQPLQEMSYPGKLARLLLARFEAGGARIQVMPTELVQNNGDTLRELVLEASAELPGAFRDWLSTDVLWVNSLVDRIVSEPLEPAGAVAEPYALWAIEDRPGLILPCAHPDVQVVADLGKVERLKLFILNLGHTWMVSRWLDEGRQGPALVREVLADPERRAALETLYREEVLPGFAAAGEGAAATAYVAETLDRFANPFLDHGLSDIAQNHSEKLERRLAAFVTWARGQGDRTEKPRINAALARREETA</sequence>
<dbReference type="AlphaFoldDB" id="A0A1I6WIL8"/>
<dbReference type="SUPFAM" id="SSF48179">
    <property type="entry name" value="6-phosphogluconate dehydrogenase C-terminal domain-like"/>
    <property type="match status" value="1"/>
</dbReference>
<dbReference type="Pfam" id="PF01232">
    <property type="entry name" value="Mannitol_dh"/>
    <property type="match status" value="1"/>
</dbReference>
<dbReference type="STRING" id="311180.SAMN04488050_12333"/>
<keyword evidence="2" id="KW-0520">NAD</keyword>
<gene>
    <name evidence="5" type="ORF">SAMN04488050_12333</name>
</gene>
<dbReference type="Gene3D" id="1.10.1040.10">
    <property type="entry name" value="N-(1-d-carboxylethyl)-l-norvaline Dehydrogenase, domain 2"/>
    <property type="match status" value="1"/>
</dbReference>
<keyword evidence="1" id="KW-0560">Oxidoreductase</keyword>
<accession>A0A1I6WIL8</accession>
<dbReference type="Gene3D" id="3.40.50.720">
    <property type="entry name" value="NAD(P)-binding Rossmann-like Domain"/>
    <property type="match status" value="1"/>
</dbReference>
<dbReference type="InterPro" id="IPR013131">
    <property type="entry name" value="Mannitol_DH_N"/>
</dbReference>
<dbReference type="Pfam" id="PF08125">
    <property type="entry name" value="Mannitol_dh_C"/>
    <property type="match status" value="1"/>
</dbReference>
<proteinExistence type="predicted"/>
<feature type="domain" description="Mannitol dehydrogenase N-terminal" evidence="3">
    <location>
        <begin position="6"/>
        <end position="223"/>
    </location>
</feature>
<evidence type="ECO:0000256" key="1">
    <source>
        <dbReference type="ARBA" id="ARBA00023002"/>
    </source>
</evidence>
<dbReference type="SUPFAM" id="SSF51735">
    <property type="entry name" value="NAD(P)-binding Rossmann-fold domains"/>
    <property type="match status" value="1"/>
</dbReference>